<feature type="domain" description="Aminoacyl-transfer RNA synthetases class-II family profile" evidence="10">
    <location>
        <begin position="34"/>
        <end position="430"/>
    </location>
</feature>
<dbReference type="Gene3D" id="3.40.50.800">
    <property type="entry name" value="Anticodon-binding domain"/>
    <property type="match status" value="1"/>
</dbReference>
<keyword evidence="12" id="KW-1185">Reference proteome</keyword>
<dbReference type="NCBIfam" id="TIGR00409">
    <property type="entry name" value="proS_fam_II"/>
    <property type="match status" value="1"/>
</dbReference>
<protein>
    <recommendedName>
        <fullName evidence="2">proline--tRNA ligase</fullName>
        <ecNumber evidence="2">6.1.1.15</ecNumber>
    </recommendedName>
    <alternativeName>
        <fullName evidence="8">Prolyl-tRNA synthetase</fullName>
    </alternativeName>
</protein>
<evidence type="ECO:0000313" key="12">
    <source>
        <dbReference type="Proteomes" id="UP000422736"/>
    </source>
</evidence>
<organism evidence="11 12">
    <name type="scientific">Kluyveromyces marxianus</name>
    <name type="common">Yeast</name>
    <name type="synonym">Candida kefyr</name>
    <dbReference type="NCBI Taxonomy" id="4911"/>
    <lineage>
        <taxon>Eukaryota</taxon>
        <taxon>Fungi</taxon>
        <taxon>Dikarya</taxon>
        <taxon>Ascomycota</taxon>
        <taxon>Saccharomycotina</taxon>
        <taxon>Saccharomycetes</taxon>
        <taxon>Saccharomycetales</taxon>
        <taxon>Saccharomycetaceae</taxon>
        <taxon>Kluyveromyces</taxon>
    </lineage>
</organism>
<dbReference type="EMBL" id="CP015060">
    <property type="protein sequence ID" value="QGN17911.1"/>
    <property type="molecule type" value="Genomic_DNA"/>
</dbReference>
<dbReference type="Proteomes" id="UP000422736">
    <property type="component" value="Chromosome 8"/>
</dbReference>
<dbReference type="InterPro" id="IPR033730">
    <property type="entry name" value="ProRS_core_prok"/>
</dbReference>
<evidence type="ECO:0000256" key="9">
    <source>
        <dbReference type="ARBA" id="ARBA00047671"/>
    </source>
</evidence>
<accession>A0ABX6F208</accession>
<evidence type="ECO:0000313" key="11">
    <source>
        <dbReference type="EMBL" id="QGN17911.1"/>
    </source>
</evidence>
<name>A0ABX6F208_KLUMA</name>
<comment type="similarity">
    <text evidence="1">Belongs to the class-II aminoacyl-tRNA synthetase family.</text>
</comment>
<dbReference type="InterPro" id="IPR006195">
    <property type="entry name" value="aa-tRNA-synth_II"/>
</dbReference>
<dbReference type="PROSITE" id="PS50862">
    <property type="entry name" value="AA_TRNA_LIGASE_II"/>
    <property type="match status" value="1"/>
</dbReference>
<dbReference type="InterPro" id="IPR045864">
    <property type="entry name" value="aa-tRNA-synth_II/BPL/LPL"/>
</dbReference>
<dbReference type="EC" id="6.1.1.15" evidence="2"/>
<dbReference type="CDD" id="cd00779">
    <property type="entry name" value="ProRS_core_prok"/>
    <property type="match status" value="1"/>
</dbReference>
<comment type="catalytic activity">
    <reaction evidence="9">
        <text>tRNA(Pro) + L-proline + ATP = L-prolyl-tRNA(Pro) + AMP + diphosphate</text>
        <dbReference type="Rhea" id="RHEA:14305"/>
        <dbReference type="Rhea" id="RHEA-COMP:9700"/>
        <dbReference type="Rhea" id="RHEA-COMP:9702"/>
        <dbReference type="ChEBI" id="CHEBI:30616"/>
        <dbReference type="ChEBI" id="CHEBI:33019"/>
        <dbReference type="ChEBI" id="CHEBI:60039"/>
        <dbReference type="ChEBI" id="CHEBI:78442"/>
        <dbReference type="ChEBI" id="CHEBI:78532"/>
        <dbReference type="ChEBI" id="CHEBI:456215"/>
        <dbReference type="EC" id="6.1.1.15"/>
    </reaction>
</comment>
<evidence type="ECO:0000256" key="1">
    <source>
        <dbReference type="ARBA" id="ARBA00008226"/>
    </source>
</evidence>
<keyword evidence="7" id="KW-0030">Aminoacyl-tRNA synthetase</keyword>
<dbReference type="InterPro" id="IPR002314">
    <property type="entry name" value="aa-tRNA-synt_IIb"/>
</dbReference>
<dbReference type="Pfam" id="PF00587">
    <property type="entry name" value="tRNA-synt_2b"/>
    <property type="match status" value="1"/>
</dbReference>
<evidence type="ECO:0000259" key="10">
    <source>
        <dbReference type="PROSITE" id="PS50862"/>
    </source>
</evidence>
<keyword evidence="4" id="KW-0547">Nucleotide-binding</keyword>
<evidence type="ECO:0000256" key="5">
    <source>
        <dbReference type="ARBA" id="ARBA00022840"/>
    </source>
</evidence>
<evidence type="ECO:0000256" key="2">
    <source>
        <dbReference type="ARBA" id="ARBA00012831"/>
    </source>
</evidence>
<evidence type="ECO:0000256" key="7">
    <source>
        <dbReference type="ARBA" id="ARBA00023146"/>
    </source>
</evidence>
<sequence length="551" mass="62858">MMIFKRSLFTPSKITSEILQLPTHDLLQQLGYVKQASSGVLHWLPLGLKTLRNIENIIRKRMDQSGAHEVSLSSLSQRALWETTGRWSNTELFKLKDAKKKDYCLVPTCEEEITWLMKNYLTSYKDLPTITYQISRKYRDELRPRGGLLRGREFLMKDAYSFHLNSKDAVETFDKVNLTYNKIFSDIGIPFVSAVADSGDIGGDLSKEYHFIHESGEDTLLQCPSCKSVSNVEKCESYPEEANQHLGDVSVKYALNMENDTLVCMYYPANRTLNWNLALEAMDRDLDPQTREMSNEDVLSKFSSNNDPMFSGIIRIMDVRLNSRSNFPDFPLKSYLKINFSQLNDYSIVDAEEGEICAQCEEGHLKSANSIEVGHTFYLGKKYSEKLNATVRQQDNSDVVVEMGCYGIGVSRLVGAIAQVTRDSQGLRWPASISPYKVSLCCNEKKSPEEMKQVLDTLKLEPYTQFDPKTSLGGRIQQSHALGIPMAIIVGHKSWPKIEIEVRAQYKNDSWEESYGDLQSKLDWQYDPATNKHFVDYHNINDVVNILLKSL</sequence>
<dbReference type="InterPro" id="IPR036621">
    <property type="entry name" value="Anticodon-bd_dom_sf"/>
</dbReference>
<gene>
    <name evidence="11" type="primary">AIM10</name>
    <name evidence="11" type="ORF">FIM1_5120</name>
</gene>
<dbReference type="InterPro" id="IPR004500">
    <property type="entry name" value="Pro-tRNA-synth_IIa_bac-type"/>
</dbReference>
<dbReference type="PRINTS" id="PR01046">
    <property type="entry name" value="TRNASYNTHPRO"/>
</dbReference>
<evidence type="ECO:0000256" key="3">
    <source>
        <dbReference type="ARBA" id="ARBA00022598"/>
    </source>
</evidence>
<keyword evidence="3" id="KW-0436">Ligase</keyword>
<evidence type="ECO:0000256" key="6">
    <source>
        <dbReference type="ARBA" id="ARBA00022917"/>
    </source>
</evidence>
<dbReference type="PANTHER" id="PTHR42753:SF2">
    <property type="entry name" value="PROLINE--TRNA LIGASE"/>
    <property type="match status" value="1"/>
</dbReference>
<proteinExistence type="inferred from homology"/>
<dbReference type="SUPFAM" id="SSF55681">
    <property type="entry name" value="Class II aaRS and biotin synthetases"/>
    <property type="match status" value="1"/>
</dbReference>
<evidence type="ECO:0000256" key="4">
    <source>
        <dbReference type="ARBA" id="ARBA00022741"/>
    </source>
</evidence>
<evidence type="ECO:0000256" key="8">
    <source>
        <dbReference type="ARBA" id="ARBA00029731"/>
    </source>
</evidence>
<dbReference type="Gene3D" id="3.30.930.10">
    <property type="entry name" value="Bira Bifunctional Protein, Domain 2"/>
    <property type="match status" value="2"/>
</dbReference>
<dbReference type="SUPFAM" id="SSF52954">
    <property type="entry name" value="Class II aaRS ABD-related"/>
    <property type="match status" value="1"/>
</dbReference>
<keyword evidence="5" id="KW-0067">ATP-binding</keyword>
<dbReference type="InterPro" id="IPR050062">
    <property type="entry name" value="Pro-tRNA_synthetase"/>
</dbReference>
<reference evidence="11 12" key="2">
    <citation type="submission" date="2019-11" db="EMBL/GenBank/DDBJ databases">
        <authorList>
            <person name="Lu H."/>
        </authorList>
    </citation>
    <scope>NUCLEOTIDE SEQUENCE [LARGE SCALE GENOMIC DNA]</scope>
    <source>
        <strain evidence="11 12">FIM1</strain>
    </source>
</reference>
<keyword evidence="6" id="KW-0648">Protein biosynthesis</keyword>
<dbReference type="InterPro" id="IPR002316">
    <property type="entry name" value="Pro-tRNA-ligase_IIa"/>
</dbReference>
<reference evidence="11 12" key="1">
    <citation type="submission" date="2016-03" db="EMBL/GenBank/DDBJ databases">
        <title>How can Kluyveromyces marxianus grow so fast - potential evolutionary course in Saccharomyces Complex revealed by comparative genomics.</title>
        <authorList>
            <person name="Mo W."/>
            <person name="Lu W."/>
            <person name="Yang X."/>
            <person name="Qi J."/>
            <person name="Lv H."/>
        </authorList>
    </citation>
    <scope>NUCLEOTIDE SEQUENCE [LARGE SCALE GENOMIC DNA]</scope>
    <source>
        <strain evidence="11 12">FIM1</strain>
    </source>
</reference>
<dbReference type="PANTHER" id="PTHR42753">
    <property type="entry name" value="MITOCHONDRIAL RIBOSOME PROTEIN L39/PROLYL-TRNA LIGASE FAMILY MEMBER"/>
    <property type="match status" value="1"/>
</dbReference>